<dbReference type="InterPro" id="IPR026365">
    <property type="entry name" value="BcepMu_gp16"/>
</dbReference>
<dbReference type="Proteomes" id="UP001230466">
    <property type="component" value="Unassembled WGS sequence"/>
</dbReference>
<dbReference type="AlphaFoldDB" id="A0AAW8CQI0"/>
<dbReference type="RefSeq" id="WP_211597606.1">
    <property type="nucleotide sequence ID" value="NZ_JAGRQI010000006.1"/>
</dbReference>
<accession>A0AAW8CQI0</accession>
<evidence type="ECO:0000313" key="1">
    <source>
        <dbReference type="EMBL" id="MDP8187536.1"/>
    </source>
</evidence>
<comment type="caution">
    <text evidence="1">The sequence shown here is derived from an EMBL/GenBank/DDBJ whole genome shotgun (WGS) entry which is preliminary data.</text>
</comment>
<reference evidence="1" key="1">
    <citation type="journal article" date="2023" name="Front. Microbiol.">
        <title>Phylogeography and host specificity of Pasteurellaceae pathogenic to sea-farmed fish in the north-east Atlantic.</title>
        <authorList>
            <person name="Gulla S."/>
            <person name="Colquhoun D.J."/>
            <person name="Olsen A.B."/>
            <person name="Spilsberg B."/>
            <person name="Lagesen K."/>
            <person name="Aakesson C.P."/>
            <person name="Strom S."/>
            <person name="Manji F."/>
            <person name="Birkbeck T.H."/>
            <person name="Nilsen H.K."/>
        </authorList>
    </citation>
    <scope>NUCLEOTIDE SEQUENCE</scope>
    <source>
        <strain evidence="1">VIB1234</strain>
    </source>
</reference>
<dbReference type="EMBL" id="JASAYJ010000013">
    <property type="protein sequence ID" value="MDP8187536.1"/>
    <property type="molecule type" value="Genomic_DNA"/>
</dbReference>
<sequence>MELTTDHKQKVLQAKKMILMQGLSIKEWEEQNGFDPRNVYALFQGRRSGQRGESLKIALKLGFYDE</sequence>
<organism evidence="1 2">
    <name type="scientific">Pasteurella atlantica</name>
    <dbReference type="NCBI Taxonomy" id="2827233"/>
    <lineage>
        <taxon>Bacteria</taxon>
        <taxon>Pseudomonadati</taxon>
        <taxon>Pseudomonadota</taxon>
        <taxon>Gammaproteobacteria</taxon>
        <taxon>Pasteurellales</taxon>
        <taxon>Pasteurellaceae</taxon>
        <taxon>Pasteurella</taxon>
    </lineage>
</organism>
<evidence type="ECO:0000313" key="2">
    <source>
        <dbReference type="Proteomes" id="UP001230466"/>
    </source>
</evidence>
<gene>
    <name evidence="1" type="ORF">QJU78_07115</name>
</gene>
<dbReference type="NCBIfam" id="TIGR04111">
    <property type="entry name" value="BcepMu_gp16"/>
    <property type="match status" value="1"/>
</dbReference>
<proteinExistence type="predicted"/>
<name>A0AAW8CQI0_9PAST</name>
<evidence type="ECO:0008006" key="3">
    <source>
        <dbReference type="Google" id="ProtNLM"/>
    </source>
</evidence>
<protein>
    <recommendedName>
        <fullName evidence="3">Phage-associated protein, BcepMu gp16 family</fullName>
    </recommendedName>
</protein>